<keyword evidence="5" id="KW-0408">Iron</keyword>
<dbReference type="SFLD" id="SFLDG01387">
    <property type="entry name" value="BtrN-like_SPASM_domain_contain"/>
    <property type="match status" value="1"/>
</dbReference>
<dbReference type="InterPro" id="IPR050377">
    <property type="entry name" value="Radical_SAM_PqqE_MftC-like"/>
</dbReference>
<evidence type="ECO:0000256" key="2">
    <source>
        <dbReference type="ARBA" id="ARBA00022485"/>
    </source>
</evidence>
<keyword evidence="9" id="KW-1185">Reference proteome</keyword>
<evidence type="ECO:0000313" key="9">
    <source>
        <dbReference type="Proteomes" id="UP000010111"/>
    </source>
</evidence>
<dbReference type="GO" id="GO:0051536">
    <property type="term" value="F:iron-sulfur cluster binding"/>
    <property type="evidence" value="ECO:0007669"/>
    <property type="project" value="UniProtKB-KW"/>
</dbReference>
<evidence type="ECO:0000256" key="3">
    <source>
        <dbReference type="ARBA" id="ARBA00022691"/>
    </source>
</evidence>
<dbReference type="PANTHER" id="PTHR11228:SF7">
    <property type="entry name" value="PQQA PEPTIDE CYCLASE"/>
    <property type="match status" value="1"/>
</dbReference>
<dbReference type="InterPro" id="IPR007197">
    <property type="entry name" value="rSAM"/>
</dbReference>
<dbReference type="PANTHER" id="PTHR11228">
    <property type="entry name" value="RADICAL SAM DOMAIN PROTEIN"/>
    <property type="match status" value="1"/>
</dbReference>
<keyword evidence="4" id="KW-0479">Metal-binding</keyword>
<evidence type="ECO:0000256" key="1">
    <source>
        <dbReference type="ARBA" id="ARBA00001966"/>
    </source>
</evidence>
<dbReference type="eggNOG" id="COG0535">
    <property type="taxonomic scope" value="Bacteria"/>
</dbReference>
<keyword evidence="6" id="KW-0411">Iron-sulfur</keyword>
<evidence type="ECO:0000313" key="8">
    <source>
        <dbReference type="EMBL" id="CCC73276.1"/>
    </source>
</evidence>
<dbReference type="SUPFAM" id="SSF102114">
    <property type="entry name" value="Radical SAM enzymes"/>
    <property type="match status" value="1"/>
</dbReference>
<keyword evidence="2" id="KW-0004">4Fe-4S</keyword>
<dbReference type="AlphaFoldDB" id="G0VP98"/>
<name>G0VP98_MEGEL</name>
<feature type="domain" description="Radical SAM core" evidence="7">
    <location>
        <begin position="111"/>
        <end position="321"/>
    </location>
</feature>
<proteinExistence type="predicted"/>
<organism evidence="8 9">
    <name type="scientific">Megasphaera elsdenii DSM 20460</name>
    <dbReference type="NCBI Taxonomy" id="1064535"/>
    <lineage>
        <taxon>Bacteria</taxon>
        <taxon>Bacillati</taxon>
        <taxon>Bacillota</taxon>
        <taxon>Negativicutes</taxon>
        <taxon>Veillonellales</taxon>
        <taxon>Veillonellaceae</taxon>
        <taxon>Megasphaera</taxon>
    </lineage>
</organism>
<dbReference type="SFLD" id="SFLDG01386">
    <property type="entry name" value="main_SPASM_domain-containing"/>
    <property type="match status" value="1"/>
</dbReference>
<dbReference type="STRING" id="1064535.MELS_1054"/>
<dbReference type="Gene3D" id="3.20.20.70">
    <property type="entry name" value="Aldolase class I"/>
    <property type="match status" value="1"/>
</dbReference>
<dbReference type="SFLD" id="SFLDG01067">
    <property type="entry name" value="SPASM/twitch_domain_containing"/>
    <property type="match status" value="2"/>
</dbReference>
<reference evidence="8 9" key="1">
    <citation type="journal article" date="2011" name="J. Bacteriol.">
        <title>Genome Sequence of the Ruminal Bacterium Megasphaera elsdenii.</title>
        <authorList>
            <person name="Marx H."/>
            <person name="Graf A.B."/>
            <person name="Tatto N."/>
            <person name="Thallinger G.G."/>
            <person name="Mattanovich D."/>
            <person name="Sauer M."/>
        </authorList>
    </citation>
    <scope>NUCLEOTIDE SEQUENCE [LARGE SCALE GENOMIC DNA]</scope>
    <source>
        <strain evidence="8 9">DSM 20460</strain>
    </source>
</reference>
<dbReference type="NCBIfam" id="TIGR04085">
    <property type="entry name" value="rSAM_more_4Fe4S"/>
    <property type="match status" value="1"/>
</dbReference>
<gene>
    <name evidence="8" type="ORF">MELS_1054</name>
</gene>
<evidence type="ECO:0000256" key="6">
    <source>
        <dbReference type="ARBA" id="ARBA00023014"/>
    </source>
</evidence>
<evidence type="ECO:0000259" key="7">
    <source>
        <dbReference type="PROSITE" id="PS51918"/>
    </source>
</evidence>
<dbReference type="Pfam" id="PF13186">
    <property type="entry name" value="SPASM"/>
    <property type="match status" value="1"/>
</dbReference>
<dbReference type="HOGENOM" id="CLU_009273_4_2_9"/>
<dbReference type="GeneID" id="97492021"/>
<dbReference type="CDD" id="cd01335">
    <property type="entry name" value="Radical_SAM"/>
    <property type="match status" value="1"/>
</dbReference>
<evidence type="ECO:0000256" key="5">
    <source>
        <dbReference type="ARBA" id="ARBA00023004"/>
    </source>
</evidence>
<dbReference type="SFLD" id="SFLDS00029">
    <property type="entry name" value="Radical_SAM"/>
    <property type="match status" value="2"/>
</dbReference>
<dbReference type="GO" id="GO:0046872">
    <property type="term" value="F:metal ion binding"/>
    <property type="evidence" value="ECO:0007669"/>
    <property type="project" value="UniProtKB-KW"/>
</dbReference>
<dbReference type="InterPro" id="IPR023885">
    <property type="entry name" value="4Fe4S-binding_SPASM_dom"/>
</dbReference>
<dbReference type="RefSeq" id="WP_014016010.1">
    <property type="nucleotide sequence ID" value="NC_015873.1"/>
</dbReference>
<dbReference type="GO" id="GO:0003824">
    <property type="term" value="F:catalytic activity"/>
    <property type="evidence" value="ECO:0007669"/>
    <property type="project" value="InterPro"/>
</dbReference>
<dbReference type="EMBL" id="HE576794">
    <property type="protein sequence ID" value="CCC73276.1"/>
    <property type="molecule type" value="Genomic_DNA"/>
</dbReference>
<sequence length="436" mass="50128">MGISIRLNQDIFYRKYDNSYYVWSTYNQSVQTVNEMAFDIISNLTKSYMQDDELIDKLASIYDLTTEDIQCILDFLYELERMNIVTIKEDNIRQGSPGDLSNEIVRLTAENHLLYQVMIELTYDCNERCKHCYVETFDKKQKLTTSEIFNIIDQLNEMNVADVAFSGGDVFTRPDTLDILQYAVDSNLMVTVFTNGIALTDDMIERMSKMGLKCVHFSIYGSNAETHDGITGVHGSFQKTMHSLKNFKALGTPVNMKVVLIKDNIQEYDNIMNMAQALGITTQVSTSIRPTMIGDKRPTFLRADLEDIKYVMQQEEIKHPEDKNVSINLKPQTICNAGFNSLTINPYGEVFLCISFGKSLGDLRTEKLENIWHHSPILKKWRQYRFKDIEKCSTCDLLQYCNFCPSQAYLENGGNWHKAYDEACKLAALQKTILNH</sequence>
<keyword evidence="3" id="KW-0949">S-adenosyl-L-methionine</keyword>
<evidence type="ECO:0000256" key="4">
    <source>
        <dbReference type="ARBA" id="ARBA00022723"/>
    </source>
</evidence>
<dbReference type="InterPro" id="IPR034391">
    <property type="entry name" value="AdoMet-like_SPASM_containing"/>
</dbReference>
<comment type="cofactor">
    <cofactor evidence="1">
        <name>[4Fe-4S] cluster</name>
        <dbReference type="ChEBI" id="CHEBI:49883"/>
    </cofactor>
</comment>
<dbReference type="Proteomes" id="UP000010111">
    <property type="component" value="Chromosome"/>
</dbReference>
<dbReference type="Pfam" id="PF04055">
    <property type="entry name" value="Radical_SAM"/>
    <property type="match status" value="1"/>
</dbReference>
<protein>
    <recommendedName>
        <fullName evidence="7">Radical SAM core domain-containing protein</fullName>
    </recommendedName>
</protein>
<dbReference type="PROSITE" id="PS51918">
    <property type="entry name" value="RADICAL_SAM"/>
    <property type="match status" value="1"/>
</dbReference>
<dbReference type="InterPro" id="IPR058240">
    <property type="entry name" value="rSAM_sf"/>
</dbReference>
<dbReference type="InterPro" id="IPR013785">
    <property type="entry name" value="Aldolase_TIM"/>
</dbReference>
<dbReference type="KEGG" id="med:MELS_1054"/>
<accession>G0VP98</accession>